<dbReference type="KEGG" id="bss:BSUW23_06260"/>
<evidence type="ECO:0000313" key="2">
    <source>
        <dbReference type="Proteomes" id="UP000002233"/>
    </source>
</evidence>
<sequence>MSFFVFIANVNISFSKKRLIPEEYKGKIKINQNVNVNILK</sequence>
<dbReference type="AlphaFoldDB" id="E0U0F9"/>
<name>E0U0F9_BACSH</name>
<dbReference type="Proteomes" id="UP000002233">
    <property type="component" value="Chromosome"/>
</dbReference>
<proteinExistence type="predicted"/>
<protein>
    <submittedName>
        <fullName evidence="1">Uncharacterized protein</fullName>
    </submittedName>
</protein>
<dbReference type="HOGENOM" id="CLU_3285228_0_0_9"/>
<accession>E0U0F9</accession>
<gene>
    <name evidence="1" type="ordered locus">BSUW23_06260</name>
</gene>
<evidence type="ECO:0000313" key="1">
    <source>
        <dbReference type="EMBL" id="ADM37301.1"/>
    </source>
</evidence>
<reference evidence="1 2" key="2">
    <citation type="journal article" date="2011" name="Microbiology">
        <title>The genome sequence of Bacillus subtilis subsp. spizizenii W23: insights into speciation within the B. subtilis complex and into the history of B. subtilis genetics.</title>
        <authorList>
            <person name="Zeigler D.R."/>
        </authorList>
    </citation>
    <scope>NUCLEOTIDE SEQUENCE [LARGE SCALE GENOMIC DNA]</scope>
    <source>
        <strain evidence="2">ATCC 23059 / NRRL B-14472 / W23</strain>
    </source>
</reference>
<organism evidence="1 2">
    <name type="scientific">Bacillus spizizenii (strain ATCC 23059 / NRRL B-14472 / W23)</name>
    <name type="common">Bacillus subtilis subsp. spizizenii</name>
    <dbReference type="NCBI Taxonomy" id="655816"/>
    <lineage>
        <taxon>Bacteria</taxon>
        <taxon>Bacillati</taxon>
        <taxon>Bacillota</taxon>
        <taxon>Bacilli</taxon>
        <taxon>Bacillales</taxon>
        <taxon>Bacillaceae</taxon>
        <taxon>Bacillus</taxon>
    </lineage>
</organism>
<reference key="1">
    <citation type="submission" date="2010-08" db="EMBL/GenBank/DDBJ databases">
        <authorList>
            <person name="Zeigler D.R."/>
        </authorList>
    </citation>
    <scope>NUCLEOTIDE SEQUENCE</scope>
    <source>
        <strain>W23</strain>
    </source>
</reference>
<dbReference type="EMBL" id="CP002183">
    <property type="protein sequence ID" value="ADM37301.1"/>
    <property type="molecule type" value="Genomic_DNA"/>
</dbReference>